<keyword evidence="2" id="KW-1185">Reference proteome</keyword>
<evidence type="ECO:0000313" key="1">
    <source>
        <dbReference type="EMBL" id="KAI5683573.1"/>
    </source>
</evidence>
<evidence type="ECO:0000313" key="2">
    <source>
        <dbReference type="Proteomes" id="UP001060085"/>
    </source>
</evidence>
<organism evidence="1 2">
    <name type="scientific">Catharanthus roseus</name>
    <name type="common">Madagascar periwinkle</name>
    <name type="synonym">Vinca rosea</name>
    <dbReference type="NCBI Taxonomy" id="4058"/>
    <lineage>
        <taxon>Eukaryota</taxon>
        <taxon>Viridiplantae</taxon>
        <taxon>Streptophyta</taxon>
        <taxon>Embryophyta</taxon>
        <taxon>Tracheophyta</taxon>
        <taxon>Spermatophyta</taxon>
        <taxon>Magnoliopsida</taxon>
        <taxon>eudicotyledons</taxon>
        <taxon>Gunneridae</taxon>
        <taxon>Pentapetalae</taxon>
        <taxon>asterids</taxon>
        <taxon>lamiids</taxon>
        <taxon>Gentianales</taxon>
        <taxon>Apocynaceae</taxon>
        <taxon>Rauvolfioideae</taxon>
        <taxon>Vinceae</taxon>
        <taxon>Catharanthinae</taxon>
        <taxon>Catharanthus</taxon>
    </lineage>
</organism>
<protein>
    <submittedName>
        <fullName evidence="1">Uncharacterized protein</fullName>
    </submittedName>
</protein>
<gene>
    <name evidence="1" type="ORF">M9H77_04801</name>
</gene>
<dbReference type="Proteomes" id="UP001060085">
    <property type="component" value="Linkage Group LG01"/>
</dbReference>
<reference evidence="2" key="1">
    <citation type="journal article" date="2023" name="Nat. Plants">
        <title>Single-cell RNA sequencing provides a high-resolution roadmap for understanding the multicellular compartmentation of specialized metabolism.</title>
        <authorList>
            <person name="Sun S."/>
            <person name="Shen X."/>
            <person name="Li Y."/>
            <person name="Li Y."/>
            <person name="Wang S."/>
            <person name="Li R."/>
            <person name="Zhang H."/>
            <person name="Shen G."/>
            <person name="Guo B."/>
            <person name="Wei J."/>
            <person name="Xu J."/>
            <person name="St-Pierre B."/>
            <person name="Chen S."/>
            <person name="Sun C."/>
        </authorList>
    </citation>
    <scope>NUCLEOTIDE SEQUENCE [LARGE SCALE GENOMIC DNA]</scope>
</reference>
<comment type="caution">
    <text evidence="1">The sequence shown here is derived from an EMBL/GenBank/DDBJ whole genome shotgun (WGS) entry which is preliminary data.</text>
</comment>
<proteinExistence type="predicted"/>
<name>A0ACC0CF28_CATRO</name>
<dbReference type="EMBL" id="CM044701">
    <property type="protein sequence ID" value="KAI5683573.1"/>
    <property type="molecule type" value="Genomic_DNA"/>
</dbReference>
<sequence length="822" mass="93580">MSAILRRLKWVITGLNRATPKRLNNTDVRPSPLSSSSQKPHSQVLGRSSPEPKSRSARNSMFETVHEIAIYIHRFHNLDLFQQGWYQIKITMRWEDGEYGSLGTPSRVVQYEAPILGSDDVIGVWRINDEDHSFSTQPFRIRYARQDVFLSMMVAFSLPLTNYEGSSASAVILKFELLYAPVLENGPNVQASLDACPAAVHEFRLPPKALLGLHSYCPVHFDAFHSVLVDLSVHITLLKGGLYPSSLQVPSDFGIDKDADDENFDASKQVTLVKALLAARDVLIEELHNLSKAINQTMDLPDFASMLGNHELVVTTTSKDHREATAGVSDKVSSEIHNRLEKPNGSLNFQTDGFVQSLSKDELLRSFYSLGYQTYYLWSMFLKFHRSNRTKILEFLREQWAVDRRAEWSIWMVYLKVEMPHQYISSAVDDSSVHSLHGRAPILRKLSEEPSQTAATRAELHRRSIAQMKINSRSIQDMHIFGDPSRIPIVIVERAVNAPLRSTSGNSFFSNLDRKSKEYPLSVTGLKSMDKLSGANEKQNGRVLKIVVFVHGFQGHHLDLRLVRNQWLLIDPKVEFLMSEVNEEKTSGDFREMGERLAKEVVSFVKKKMDKYSRSGNLRSIKLSFVGHSIGNIILRTAITETIMEPYLRYLHTYVSVSGPHLGYLYSSNSLFNSGLWLLKKLKGTQCIHQLTFTDDPDIHNTFLYKLCKQKTLEHFKNIILLSSPQDGYVPYHSARIEMCQASSGDSSKKAKAFLEMLNECLDQIRAPSSEHRVFMRCDVNFDTSTQGRNLNTFIGRAAHIEFLESDLFARFIMWSFPEVFR</sequence>
<accession>A0ACC0CF28</accession>